<proteinExistence type="predicted"/>
<organism evidence="1 2">
    <name type="scientific">Phocaeicola vulgatus</name>
    <name type="common">Bacteroides vulgatus</name>
    <dbReference type="NCBI Taxonomy" id="821"/>
    <lineage>
        <taxon>Bacteria</taxon>
        <taxon>Pseudomonadati</taxon>
        <taxon>Bacteroidota</taxon>
        <taxon>Bacteroidia</taxon>
        <taxon>Bacteroidales</taxon>
        <taxon>Bacteroidaceae</taxon>
        <taxon>Phocaeicola</taxon>
    </lineage>
</organism>
<gene>
    <name evidence="1" type="ORF">ERS852457_02860</name>
</gene>
<protein>
    <submittedName>
        <fullName evidence="1">Uncharacterized protein</fullName>
    </submittedName>
</protein>
<accession>A0A174I9L0</accession>
<name>A0A174I9L0_PHOVU</name>
<evidence type="ECO:0000313" key="1">
    <source>
        <dbReference type="EMBL" id="CUO82337.1"/>
    </source>
</evidence>
<reference evidence="1 2" key="1">
    <citation type="submission" date="2015-09" db="EMBL/GenBank/DDBJ databases">
        <authorList>
            <consortium name="Pathogen Informatics"/>
        </authorList>
    </citation>
    <scope>NUCLEOTIDE SEQUENCE [LARGE SCALE GENOMIC DNA]</scope>
    <source>
        <strain evidence="1 2">2789STDY5834842</strain>
    </source>
</reference>
<sequence length="58" mass="6737">MNEIIYKDPVSFDKNCSLLMRANSVLYQERRKIYYFSISPFSLKNTVLSAPSLSVRTT</sequence>
<dbReference type="EMBL" id="CYZI01000019">
    <property type="protein sequence ID" value="CUO82337.1"/>
    <property type="molecule type" value="Genomic_DNA"/>
</dbReference>
<dbReference type="AlphaFoldDB" id="A0A174I9L0"/>
<dbReference type="Proteomes" id="UP000095333">
    <property type="component" value="Unassembled WGS sequence"/>
</dbReference>
<evidence type="ECO:0000313" key="2">
    <source>
        <dbReference type="Proteomes" id="UP000095333"/>
    </source>
</evidence>